<evidence type="ECO:0000256" key="1">
    <source>
        <dbReference type="ARBA" id="ARBA00022884"/>
    </source>
</evidence>
<dbReference type="Proteomes" id="UP000325577">
    <property type="component" value="Linkage Group LG4"/>
</dbReference>
<proteinExistence type="predicted"/>
<name>A0A5J5A1B8_9ASTE</name>
<dbReference type="EMBL" id="CM018047">
    <property type="protein sequence ID" value="KAA8523768.1"/>
    <property type="molecule type" value="Genomic_DNA"/>
</dbReference>
<accession>A0A5J5A1B8</accession>
<dbReference type="PANTHER" id="PTHR48029:SF1">
    <property type="entry name" value="NUCLEOLAR PROTEIN 8"/>
    <property type="match status" value="1"/>
</dbReference>
<sequence>MGSLKCDCWGFVGWLGIKDASDQIVASETAVVAAIGAAIAPPATAVAVQQYNGGASDNDNVRSAGVSWFATVVGKAGDGQENDNLSSRITKSCWLNILGIIEQILFLLFSGLNKRTTTDGLKEAFSKFGEVLNAKVVTDCASGYSKGFGFVRYATLEEAAAGIRAWMARFWMVGLSLQSMQDQDHYLVLHHLGTMDLHMVVNESFFRGRS</sequence>
<dbReference type="Pfam" id="PF00076">
    <property type="entry name" value="RRM_1"/>
    <property type="match status" value="1"/>
</dbReference>
<evidence type="ECO:0000313" key="4">
    <source>
        <dbReference type="EMBL" id="KAA8523768.1"/>
    </source>
</evidence>
<dbReference type="SUPFAM" id="SSF54928">
    <property type="entry name" value="RNA-binding domain, RBD"/>
    <property type="match status" value="1"/>
</dbReference>
<dbReference type="OrthoDB" id="439808at2759"/>
<dbReference type="PROSITE" id="PS50102">
    <property type="entry name" value="RRM"/>
    <property type="match status" value="1"/>
</dbReference>
<organism evidence="4 5">
    <name type="scientific">Nyssa sinensis</name>
    <dbReference type="NCBI Taxonomy" id="561372"/>
    <lineage>
        <taxon>Eukaryota</taxon>
        <taxon>Viridiplantae</taxon>
        <taxon>Streptophyta</taxon>
        <taxon>Embryophyta</taxon>
        <taxon>Tracheophyta</taxon>
        <taxon>Spermatophyta</taxon>
        <taxon>Magnoliopsida</taxon>
        <taxon>eudicotyledons</taxon>
        <taxon>Gunneridae</taxon>
        <taxon>Pentapetalae</taxon>
        <taxon>asterids</taxon>
        <taxon>Cornales</taxon>
        <taxon>Nyssaceae</taxon>
        <taxon>Nyssa</taxon>
    </lineage>
</organism>
<feature type="domain" description="RRM" evidence="3">
    <location>
        <begin position="105"/>
        <end position="210"/>
    </location>
</feature>
<keyword evidence="5" id="KW-1185">Reference proteome</keyword>
<dbReference type="AlphaFoldDB" id="A0A5J5A1B8"/>
<protein>
    <recommendedName>
        <fullName evidence="3">RRM domain-containing protein</fullName>
    </recommendedName>
</protein>
<evidence type="ECO:0000256" key="2">
    <source>
        <dbReference type="PROSITE-ProRule" id="PRU00176"/>
    </source>
</evidence>
<evidence type="ECO:0000259" key="3">
    <source>
        <dbReference type="PROSITE" id="PS50102"/>
    </source>
</evidence>
<gene>
    <name evidence="4" type="ORF">F0562_010191</name>
</gene>
<evidence type="ECO:0000313" key="5">
    <source>
        <dbReference type="Proteomes" id="UP000325577"/>
    </source>
</evidence>
<dbReference type="InterPro" id="IPR012677">
    <property type="entry name" value="Nucleotide-bd_a/b_plait_sf"/>
</dbReference>
<dbReference type="Gene3D" id="3.30.70.330">
    <property type="match status" value="1"/>
</dbReference>
<dbReference type="InterPro" id="IPR035979">
    <property type="entry name" value="RBD_domain_sf"/>
</dbReference>
<dbReference type="InterPro" id="IPR000504">
    <property type="entry name" value="RRM_dom"/>
</dbReference>
<reference evidence="4 5" key="1">
    <citation type="submission" date="2019-09" db="EMBL/GenBank/DDBJ databases">
        <title>A chromosome-level genome assembly of the Chinese tupelo Nyssa sinensis.</title>
        <authorList>
            <person name="Yang X."/>
            <person name="Kang M."/>
            <person name="Yang Y."/>
            <person name="Xiong H."/>
            <person name="Wang M."/>
            <person name="Zhang Z."/>
            <person name="Wang Z."/>
            <person name="Wu H."/>
            <person name="Ma T."/>
            <person name="Liu J."/>
            <person name="Xi Z."/>
        </authorList>
    </citation>
    <scope>NUCLEOTIDE SEQUENCE [LARGE SCALE GENOMIC DNA]</scope>
    <source>
        <strain evidence="4">J267</strain>
        <tissue evidence="4">Leaf</tissue>
    </source>
</reference>
<keyword evidence="1 2" id="KW-0694">RNA-binding</keyword>
<dbReference type="PANTHER" id="PTHR48029">
    <property type="entry name" value="NUCLEOLAR PROTEIN 8"/>
    <property type="match status" value="1"/>
</dbReference>
<dbReference type="SMART" id="SM00360">
    <property type="entry name" value="RRM"/>
    <property type="match status" value="1"/>
</dbReference>
<dbReference type="GO" id="GO:0003723">
    <property type="term" value="F:RNA binding"/>
    <property type="evidence" value="ECO:0007669"/>
    <property type="project" value="UniProtKB-UniRule"/>
</dbReference>